<protein>
    <submittedName>
        <fullName evidence="2">Teichuronic acid biosynthesis glycosyltransferase TuaG</fullName>
    </submittedName>
</protein>
<keyword evidence="3" id="KW-1185">Reference proteome</keyword>
<dbReference type="PANTHER" id="PTHR22916:SF3">
    <property type="entry name" value="UDP-GLCNAC:BETAGAL BETA-1,3-N-ACETYLGLUCOSAMINYLTRANSFERASE-LIKE PROTEIN 1"/>
    <property type="match status" value="1"/>
</dbReference>
<dbReference type="InterPro" id="IPR001173">
    <property type="entry name" value="Glyco_trans_2-like"/>
</dbReference>
<dbReference type="FunFam" id="3.90.550.10:FF:000130">
    <property type="entry name" value="Family 2 glycosyl transferase"/>
    <property type="match status" value="1"/>
</dbReference>
<evidence type="ECO:0000313" key="3">
    <source>
        <dbReference type="Proteomes" id="UP000199433"/>
    </source>
</evidence>
<evidence type="ECO:0000259" key="1">
    <source>
        <dbReference type="Pfam" id="PF00535"/>
    </source>
</evidence>
<feature type="domain" description="Glycosyltransferase 2-like" evidence="1">
    <location>
        <begin position="7"/>
        <end position="143"/>
    </location>
</feature>
<dbReference type="InterPro" id="IPR029044">
    <property type="entry name" value="Nucleotide-diphossugar_trans"/>
</dbReference>
<organism evidence="2 3">
    <name type="scientific">Alkalibacterium thalassium</name>
    <dbReference type="NCBI Taxonomy" id="426701"/>
    <lineage>
        <taxon>Bacteria</taxon>
        <taxon>Bacillati</taxon>
        <taxon>Bacillota</taxon>
        <taxon>Bacilli</taxon>
        <taxon>Lactobacillales</taxon>
        <taxon>Carnobacteriaceae</taxon>
        <taxon>Alkalibacterium</taxon>
    </lineage>
</organism>
<evidence type="ECO:0000313" key="2">
    <source>
        <dbReference type="EMBL" id="SDK42135.1"/>
    </source>
</evidence>
<dbReference type="RefSeq" id="WP_091267359.1">
    <property type="nucleotide sequence ID" value="NZ_FNFK01000029.1"/>
</dbReference>
<keyword evidence="2" id="KW-0808">Transferase</keyword>
<dbReference type="STRING" id="426701.SAMN04488098_102918"/>
<proteinExistence type="predicted"/>
<sequence length="250" mass="29033">MIENRVTIITPVYNASKYLSETIESVLNQTYVNFEYILVDDCSTDNSAEIIKECIERDNRIKYVKLDSNSGAAVARNKGLEVASGQYIAFIDSDDKWYPEKLEKQLDFMISNQFGFTYTKFDLIHEDGTMKKDNVQLPKKLNYSGLLKNTAIACSTVMIDKDIIGEFRMPLVRKGQDTATWLKILRHHDYAYLVDEVLNQYRSVPASLSSNRIQALKRTWNTYRNIEQLPLIKALYYFGWYVFNAVLRRV</sequence>
<dbReference type="AlphaFoldDB" id="A0A1G9BT41"/>
<dbReference type="OrthoDB" id="8773442at2"/>
<gene>
    <name evidence="2" type="ORF">SAMN04488098_102918</name>
</gene>
<dbReference type="Gene3D" id="3.90.550.10">
    <property type="entry name" value="Spore Coat Polysaccharide Biosynthesis Protein SpsA, Chain A"/>
    <property type="match status" value="1"/>
</dbReference>
<name>A0A1G9BT41_9LACT</name>
<dbReference type="GO" id="GO:0016758">
    <property type="term" value="F:hexosyltransferase activity"/>
    <property type="evidence" value="ECO:0007669"/>
    <property type="project" value="UniProtKB-ARBA"/>
</dbReference>
<dbReference type="PANTHER" id="PTHR22916">
    <property type="entry name" value="GLYCOSYLTRANSFERASE"/>
    <property type="match status" value="1"/>
</dbReference>
<dbReference type="Proteomes" id="UP000199433">
    <property type="component" value="Unassembled WGS sequence"/>
</dbReference>
<dbReference type="EMBL" id="FNFK01000029">
    <property type="protein sequence ID" value="SDK42135.1"/>
    <property type="molecule type" value="Genomic_DNA"/>
</dbReference>
<dbReference type="Pfam" id="PF00535">
    <property type="entry name" value="Glycos_transf_2"/>
    <property type="match status" value="1"/>
</dbReference>
<dbReference type="CDD" id="cd00761">
    <property type="entry name" value="Glyco_tranf_GTA_type"/>
    <property type="match status" value="1"/>
</dbReference>
<reference evidence="3" key="1">
    <citation type="submission" date="2016-10" db="EMBL/GenBank/DDBJ databases">
        <authorList>
            <person name="Varghese N."/>
            <person name="Submissions S."/>
        </authorList>
    </citation>
    <scope>NUCLEOTIDE SEQUENCE [LARGE SCALE GENOMIC DNA]</scope>
    <source>
        <strain evidence="3">DSM 19181</strain>
    </source>
</reference>
<accession>A0A1G9BT41</accession>
<dbReference type="SUPFAM" id="SSF53448">
    <property type="entry name" value="Nucleotide-diphospho-sugar transferases"/>
    <property type="match status" value="1"/>
</dbReference>